<dbReference type="InterPro" id="IPR019519">
    <property type="entry name" value="Elp5"/>
</dbReference>
<sequence length="237" mass="26096">MYPAADLLAVKKPVLITDQLAAPADFLVFRTVTTHLKENKQNRCIVLSTFNDVPRWKAIASKSALNVDQLIAAGLLKFVDILFHVQPGASTLRPLLDLVQTFANDTSATTSHLLVVFDAISTLEWLGFNTTEPGRLSRALSSFCRKSSASLLLRYHILDREVIDDTFSLLQQLAAYRVEVRPLSSGKSGAVSGEICIHLGPLHDETLTTIEPDKTFQYRLTDFSATFFTKGTGATVL</sequence>
<keyword evidence="4" id="KW-1185">Reference proteome</keyword>
<evidence type="ECO:0000313" key="4">
    <source>
        <dbReference type="Proteomes" id="UP000736335"/>
    </source>
</evidence>
<dbReference type="PANTHER" id="PTHR16184">
    <property type="entry name" value="ELONGATOR COMPLEX PROTEIN 6"/>
    <property type="match status" value="1"/>
</dbReference>
<dbReference type="OrthoDB" id="9995306at2759"/>
<reference evidence="3" key="2">
    <citation type="submission" date="2020-11" db="EMBL/GenBank/DDBJ databases">
        <authorList>
            <consortium name="DOE Joint Genome Institute"/>
            <person name="Kuo A."/>
            <person name="Miyauchi S."/>
            <person name="Kiss E."/>
            <person name="Drula E."/>
            <person name="Kohler A."/>
            <person name="Sanchez-Garcia M."/>
            <person name="Andreopoulos B."/>
            <person name="Barry K.W."/>
            <person name="Bonito G."/>
            <person name="Buee M."/>
            <person name="Carver A."/>
            <person name="Chen C."/>
            <person name="Cichocki N."/>
            <person name="Clum A."/>
            <person name="Culley D."/>
            <person name="Crous P.W."/>
            <person name="Fauchery L."/>
            <person name="Girlanda M."/>
            <person name="Hayes R."/>
            <person name="Keri Z."/>
            <person name="Labutti K."/>
            <person name="Lipzen A."/>
            <person name="Lombard V."/>
            <person name="Magnuson J."/>
            <person name="Maillard F."/>
            <person name="Morin E."/>
            <person name="Murat C."/>
            <person name="Nolan M."/>
            <person name="Ohm R."/>
            <person name="Pangilinan J."/>
            <person name="Pereira M."/>
            <person name="Perotto S."/>
            <person name="Peter M."/>
            <person name="Riley R."/>
            <person name="Sitrit Y."/>
            <person name="Stielow B."/>
            <person name="Szollosi G."/>
            <person name="Zifcakova L."/>
            <person name="Stursova M."/>
            <person name="Spatafora J.W."/>
            <person name="Tedersoo L."/>
            <person name="Vaario L.-M."/>
            <person name="Yamada A."/>
            <person name="Yan M."/>
            <person name="Wang P."/>
            <person name="Xu J."/>
            <person name="Bruns T."/>
            <person name="Baldrian P."/>
            <person name="Vilgalys R."/>
            <person name="Henrissat B."/>
            <person name="Grigoriev I.V."/>
            <person name="Hibbett D."/>
            <person name="Nagy L.G."/>
            <person name="Martin F.M."/>
        </authorList>
    </citation>
    <scope>NUCLEOTIDE SEQUENCE</scope>
    <source>
        <strain evidence="3">UH-Tt-Lm1</strain>
    </source>
</reference>
<evidence type="ECO:0000256" key="1">
    <source>
        <dbReference type="ARBA" id="ARBA00005043"/>
    </source>
</evidence>
<evidence type="ECO:0008006" key="5">
    <source>
        <dbReference type="Google" id="ProtNLM"/>
    </source>
</evidence>
<dbReference type="EMBL" id="WIUZ02000001">
    <property type="protein sequence ID" value="KAF9793455.1"/>
    <property type="molecule type" value="Genomic_DNA"/>
</dbReference>
<dbReference type="GO" id="GO:0002098">
    <property type="term" value="P:tRNA wobble uridine modification"/>
    <property type="evidence" value="ECO:0007669"/>
    <property type="project" value="InterPro"/>
</dbReference>
<comment type="similarity">
    <text evidence="2">Belongs to the ELP6 family.</text>
</comment>
<dbReference type="PANTHER" id="PTHR16184:SF6">
    <property type="entry name" value="ELONGATOR COMPLEX PROTEIN 6"/>
    <property type="match status" value="1"/>
</dbReference>
<accession>A0A9P6LCI9</accession>
<evidence type="ECO:0000256" key="2">
    <source>
        <dbReference type="ARBA" id="ARBA00008837"/>
    </source>
</evidence>
<comment type="pathway">
    <text evidence="1">tRNA modification; 5-methoxycarbonylmethyl-2-thiouridine-tRNA biosynthesis.</text>
</comment>
<dbReference type="GO" id="GO:0033588">
    <property type="term" value="C:elongator holoenzyme complex"/>
    <property type="evidence" value="ECO:0007669"/>
    <property type="project" value="InterPro"/>
</dbReference>
<protein>
    <recommendedName>
        <fullName evidence="5">Elongator complex protein 5</fullName>
    </recommendedName>
</protein>
<dbReference type="Pfam" id="PF10483">
    <property type="entry name" value="Elong_Iki1"/>
    <property type="match status" value="1"/>
</dbReference>
<evidence type="ECO:0000313" key="3">
    <source>
        <dbReference type="EMBL" id="KAF9793455.1"/>
    </source>
</evidence>
<dbReference type="AlphaFoldDB" id="A0A9P6LCI9"/>
<dbReference type="InterPro" id="IPR027417">
    <property type="entry name" value="P-loop_NTPase"/>
</dbReference>
<dbReference type="InterPro" id="IPR018627">
    <property type="entry name" value="ELP6"/>
</dbReference>
<gene>
    <name evidence="3" type="ORF">BJ322DRAFT_998109</name>
</gene>
<dbReference type="Gene3D" id="3.40.50.300">
    <property type="entry name" value="P-loop containing nucleotide triphosphate hydrolases"/>
    <property type="match status" value="1"/>
</dbReference>
<name>A0A9P6LCI9_9AGAM</name>
<proteinExistence type="inferred from homology"/>
<comment type="caution">
    <text evidence="3">The sequence shown here is derived from an EMBL/GenBank/DDBJ whole genome shotgun (WGS) entry which is preliminary data.</text>
</comment>
<dbReference type="Proteomes" id="UP000736335">
    <property type="component" value="Unassembled WGS sequence"/>
</dbReference>
<organism evidence="3 4">
    <name type="scientific">Thelephora terrestris</name>
    <dbReference type="NCBI Taxonomy" id="56493"/>
    <lineage>
        <taxon>Eukaryota</taxon>
        <taxon>Fungi</taxon>
        <taxon>Dikarya</taxon>
        <taxon>Basidiomycota</taxon>
        <taxon>Agaricomycotina</taxon>
        <taxon>Agaricomycetes</taxon>
        <taxon>Thelephorales</taxon>
        <taxon>Thelephoraceae</taxon>
        <taxon>Thelephora</taxon>
    </lineage>
</organism>
<reference evidence="3" key="1">
    <citation type="journal article" date="2020" name="Nat. Commun.">
        <title>Large-scale genome sequencing of mycorrhizal fungi provides insights into the early evolution of symbiotic traits.</title>
        <authorList>
            <person name="Miyauchi S."/>
            <person name="Kiss E."/>
            <person name="Kuo A."/>
            <person name="Drula E."/>
            <person name="Kohler A."/>
            <person name="Sanchez-Garcia M."/>
            <person name="Morin E."/>
            <person name="Andreopoulos B."/>
            <person name="Barry K.W."/>
            <person name="Bonito G."/>
            <person name="Buee M."/>
            <person name="Carver A."/>
            <person name="Chen C."/>
            <person name="Cichocki N."/>
            <person name="Clum A."/>
            <person name="Culley D."/>
            <person name="Crous P.W."/>
            <person name="Fauchery L."/>
            <person name="Girlanda M."/>
            <person name="Hayes R.D."/>
            <person name="Keri Z."/>
            <person name="LaButti K."/>
            <person name="Lipzen A."/>
            <person name="Lombard V."/>
            <person name="Magnuson J."/>
            <person name="Maillard F."/>
            <person name="Murat C."/>
            <person name="Nolan M."/>
            <person name="Ohm R.A."/>
            <person name="Pangilinan J."/>
            <person name="Pereira M.F."/>
            <person name="Perotto S."/>
            <person name="Peter M."/>
            <person name="Pfister S."/>
            <person name="Riley R."/>
            <person name="Sitrit Y."/>
            <person name="Stielow J.B."/>
            <person name="Szollosi G."/>
            <person name="Zifcakova L."/>
            <person name="Stursova M."/>
            <person name="Spatafora J.W."/>
            <person name="Tedersoo L."/>
            <person name="Vaario L.M."/>
            <person name="Yamada A."/>
            <person name="Yan M."/>
            <person name="Wang P."/>
            <person name="Xu J."/>
            <person name="Bruns T."/>
            <person name="Baldrian P."/>
            <person name="Vilgalys R."/>
            <person name="Dunand C."/>
            <person name="Henrissat B."/>
            <person name="Grigoriev I.V."/>
            <person name="Hibbett D."/>
            <person name="Nagy L.G."/>
            <person name="Martin F.M."/>
        </authorList>
    </citation>
    <scope>NUCLEOTIDE SEQUENCE</scope>
    <source>
        <strain evidence="3">UH-Tt-Lm1</strain>
    </source>
</reference>